<dbReference type="GO" id="GO:0003713">
    <property type="term" value="F:transcription coactivator activity"/>
    <property type="evidence" value="ECO:0007669"/>
    <property type="project" value="InterPro"/>
</dbReference>
<dbReference type="InterPro" id="IPR044661">
    <property type="entry name" value="MED15a/b/c-like"/>
</dbReference>
<dbReference type="AlphaFoldDB" id="A0A7J7BYI1"/>
<evidence type="ECO:0000313" key="3">
    <source>
        <dbReference type="Proteomes" id="UP000593562"/>
    </source>
</evidence>
<evidence type="ECO:0000313" key="2">
    <source>
        <dbReference type="EMBL" id="KAF5726960.1"/>
    </source>
</evidence>
<dbReference type="PANTHER" id="PTHR33137:SF4">
    <property type="entry name" value="MEDIATOR OF RNA POLYMERASE II TRANSCRIPTION SUBUNIT 15A-RELATED"/>
    <property type="match status" value="1"/>
</dbReference>
<name>A0A7J7BYI1_TRIWF</name>
<gene>
    <name evidence="2" type="ORF">HS088_TW22G00645</name>
</gene>
<dbReference type="GO" id="GO:0031490">
    <property type="term" value="F:chromatin DNA binding"/>
    <property type="evidence" value="ECO:0007669"/>
    <property type="project" value="InterPro"/>
</dbReference>
<dbReference type="PANTHER" id="PTHR33137">
    <property type="entry name" value="MEDIATOR OF RNA POLYMERASE II TRANSCRIPTION SUBUNIT 15A-RELATED"/>
    <property type="match status" value="1"/>
</dbReference>
<sequence length="395" mass="44417">MNPDAYLVVDVAARLIGKRKSLDSPAQTGHDNEADWQEEVYQKNESLPQFPKPEQLEKLKVVKAMLERIINFLLVPKHGILPNFKEKLGSYEKQIINFIISNRPRKLAPCQQLGGPGQLLPTQMHSMQQSQSQLTLIQSHENPINPPTQSMNIQGPAATMHQNSMANLQQSFLSQQNMMNSLQPGSNLEVYQTDWQEEVYQKNESLRQPLKPDHLEKMKVFMAVLERIITFLLVPKHGIQPNFEEKLGYYEKQIINFINSNRPRKPAPSEQLGGPGQLLPAQMHSMQHSQSQQTQIQSHENLINPQAQSMNLQGSAATMHQNSMQHSSLSQQDIMNSLQPGSNLDSGQGNALISTQQVPVGSRQQNPVSAPQQVNMNALSTQSEVPMLQQNINPL</sequence>
<protein>
    <submittedName>
        <fullName evidence="2">Mediator of RNA polymerase II transcription subunit 15a-like</fullName>
    </submittedName>
</protein>
<feature type="region of interest" description="Disordered" evidence="1">
    <location>
        <begin position="260"/>
        <end position="297"/>
    </location>
</feature>
<feature type="compositionally biased region" description="Low complexity" evidence="1">
    <location>
        <begin position="282"/>
        <end position="297"/>
    </location>
</feature>
<organism evidence="2 3">
    <name type="scientific">Tripterygium wilfordii</name>
    <name type="common">Thunder God vine</name>
    <dbReference type="NCBI Taxonomy" id="458696"/>
    <lineage>
        <taxon>Eukaryota</taxon>
        <taxon>Viridiplantae</taxon>
        <taxon>Streptophyta</taxon>
        <taxon>Embryophyta</taxon>
        <taxon>Tracheophyta</taxon>
        <taxon>Spermatophyta</taxon>
        <taxon>Magnoliopsida</taxon>
        <taxon>eudicotyledons</taxon>
        <taxon>Gunneridae</taxon>
        <taxon>Pentapetalae</taxon>
        <taxon>rosids</taxon>
        <taxon>fabids</taxon>
        <taxon>Celastrales</taxon>
        <taxon>Celastraceae</taxon>
        <taxon>Tripterygium</taxon>
    </lineage>
</organism>
<dbReference type="EMBL" id="JAAARO010000022">
    <property type="protein sequence ID" value="KAF5726960.1"/>
    <property type="molecule type" value="Genomic_DNA"/>
</dbReference>
<dbReference type="InParanoid" id="A0A7J7BYI1"/>
<evidence type="ECO:0000256" key="1">
    <source>
        <dbReference type="SAM" id="MobiDB-lite"/>
    </source>
</evidence>
<reference evidence="2 3" key="1">
    <citation type="journal article" date="2020" name="Nat. Commun.">
        <title>Genome of Tripterygium wilfordii and identification of cytochrome P450 involved in triptolide biosynthesis.</title>
        <authorList>
            <person name="Tu L."/>
            <person name="Su P."/>
            <person name="Zhang Z."/>
            <person name="Gao L."/>
            <person name="Wang J."/>
            <person name="Hu T."/>
            <person name="Zhou J."/>
            <person name="Zhang Y."/>
            <person name="Zhao Y."/>
            <person name="Liu Y."/>
            <person name="Song Y."/>
            <person name="Tong Y."/>
            <person name="Lu Y."/>
            <person name="Yang J."/>
            <person name="Xu C."/>
            <person name="Jia M."/>
            <person name="Peters R.J."/>
            <person name="Huang L."/>
            <person name="Gao W."/>
        </authorList>
    </citation>
    <scope>NUCLEOTIDE SEQUENCE [LARGE SCALE GENOMIC DNA]</scope>
    <source>
        <strain evidence="3">cv. XIE 37</strain>
        <tissue evidence="2">Leaf</tissue>
    </source>
</reference>
<accession>A0A7J7BYI1</accession>
<keyword evidence="3" id="KW-1185">Reference proteome</keyword>
<comment type="caution">
    <text evidence="2">The sequence shown here is derived from an EMBL/GenBank/DDBJ whole genome shotgun (WGS) entry which is preliminary data.</text>
</comment>
<proteinExistence type="predicted"/>
<dbReference type="Proteomes" id="UP000593562">
    <property type="component" value="Unassembled WGS sequence"/>
</dbReference>